<feature type="domain" description="YubB ferredoxin-like" evidence="1">
    <location>
        <begin position="118"/>
        <end position="187"/>
    </location>
</feature>
<dbReference type="AlphaFoldDB" id="A0A381E857"/>
<dbReference type="Pfam" id="PF18406">
    <property type="entry name" value="DUF1281_C"/>
    <property type="match status" value="1"/>
</dbReference>
<dbReference type="EMBL" id="UFUW01000001">
    <property type="protein sequence ID" value="SUX22828.1"/>
    <property type="molecule type" value="Genomic_DNA"/>
</dbReference>
<accession>A0A381E857</accession>
<reference evidence="2 3" key="1">
    <citation type="submission" date="2018-06" db="EMBL/GenBank/DDBJ databases">
        <authorList>
            <consortium name="Pathogen Informatics"/>
            <person name="Doyle S."/>
        </authorList>
    </citation>
    <scope>NUCLEOTIDE SEQUENCE [LARGE SCALE GENOMIC DNA]</scope>
    <source>
        <strain evidence="2 3">NCTC13294</strain>
    </source>
</reference>
<evidence type="ECO:0000313" key="2">
    <source>
        <dbReference type="EMBL" id="SUX22828.1"/>
    </source>
</evidence>
<dbReference type="RefSeq" id="WP_115611635.1">
    <property type="nucleotide sequence ID" value="NZ_JBHLZC010000005.1"/>
</dbReference>
<sequence>MPNWVANSVRCDNLEVLGKLRDFNRIIPMPLALEKTESGSNSGHYERLIFDGLSFRDIIQPENAPPSFLRFGQDDYGNTYNICRPMPLAEWLPLARRYHLCRSLYGYATWYDWCVEEWGTKWNCHEYRLEDSDRCTFETAWAHPGPIIDALSRQHPQLTFEVRYADEDLGNNAGRYTIKNGKWFDAGWVLDGSREAYEIAFSLWGGEEEYRWDGAQHRYVYIDHDHD</sequence>
<dbReference type="InterPro" id="IPR041329">
    <property type="entry name" value="YubB_C"/>
</dbReference>
<organism evidence="2 3">
    <name type="scientific">Cardiobacterium valvarum</name>
    <dbReference type="NCBI Taxonomy" id="194702"/>
    <lineage>
        <taxon>Bacteria</taxon>
        <taxon>Pseudomonadati</taxon>
        <taxon>Pseudomonadota</taxon>
        <taxon>Gammaproteobacteria</taxon>
        <taxon>Cardiobacteriales</taxon>
        <taxon>Cardiobacteriaceae</taxon>
        <taxon>Cardiobacterium</taxon>
    </lineage>
</organism>
<keyword evidence="3" id="KW-1185">Reference proteome</keyword>
<protein>
    <recommendedName>
        <fullName evidence="1">YubB ferredoxin-like domain-containing protein</fullName>
    </recommendedName>
</protein>
<proteinExistence type="predicted"/>
<dbReference type="OrthoDB" id="7992117at2"/>
<dbReference type="Proteomes" id="UP000254572">
    <property type="component" value="Unassembled WGS sequence"/>
</dbReference>
<evidence type="ECO:0000259" key="1">
    <source>
        <dbReference type="Pfam" id="PF18406"/>
    </source>
</evidence>
<evidence type="ECO:0000313" key="3">
    <source>
        <dbReference type="Proteomes" id="UP000254572"/>
    </source>
</evidence>
<name>A0A381E857_9GAMM</name>
<gene>
    <name evidence="2" type="ORF">NCTC13294_01350</name>
</gene>